<keyword evidence="5 9" id="KW-0862">Zinc</keyword>
<reference evidence="13" key="1">
    <citation type="submission" date="2022-03" db="EMBL/GenBank/DDBJ databases">
        <authorList>
            <person name="Sayadi A."/>
        </authorList>
    </citation>
    <scope>NUCLEOTIDE SEQUENCE</scope>
</reference>
<feature type="domain" description="C2H2-type" evidence="11">
    <location>
        <begin position="496"/>
        <end position="519"/>
    </location>
</feature>
<dbReference type="InterPro" id="IPR036236">
    <property type="entry name" value="Znf_C2H2_sf"/>
</dbReference>
<dbReference type="Proteomes" id="UP001152888">
    <property type="component" value="Unassembled WGS sequence"/>
</dbReference>
<dbReference type="SUPFAM" id="SSF57716">
    <property type="entry name" value="Glucocorticoid receptor-like (DNA-binding domain)"/>
    <property type="match status" value="1"/>
</dbReference>
<dbReference type="PANTHER" id="PTHR24404">
    <property type="entry name" value="ZINC FINGER PROTEIN"/>
    <property type="match status" value="1"/>
</dbReference>
<dbReference type="EMBL" id="CAKOFQ010006817">
    <property type="protein sequence ID" value="CAH1974078.1"/>
    <property type="molecule type" value="Genomic_DNA"/>
</dbReference>
<dbReference type="GO" id="GO:0006357">
    <property type="term" value="P:regulation of transcription by RNA polymerase II"/>
    <property type="evidence" value="ECO:0007669"/>
    <property type="project" value="TreeGrafter"/>
</dbReference>
<evidence type="ECO:0000256" key="8">
    <source>
        <dbReference type="PROSITE-ProRule" id="PRU00042"/>
    </source>
</evidence>
<dbReference type="PANTHER" id="PTHR24404:SF46">
    <property type="entry name" value="ZINC FINGER PROTEIN GFI-1"/>
    <property type="match status" value="1"/>
</dbReference>
<keyword evidence="6" id="KW-0238">DNA-binding</keyword>
<dbReference type="SUPFAM" id="SSF57667">
    <property type="entry name" value="beta-beta-alpha zinc fingers"/>
    <property type="match status" value="2"/>
</dbReference>
<keyword evidence="14" id="KW-1185">Reference proteome</keyword>
<feature type="binding site" evidence="9">
    <location>
        <position position="55"/>
    </location>
    <ligand>
        <name>Zn(2+)</name>
        <dbReference type="ChEBI" id="CHEBI:29105"/>
    </ligand>
</feature>
<feature type="binding site" evidence="9">
    <location>
        <position position="52"/>
    </location>
    <ligand>
        <name>Zn(2+)</name>
        <dbReference type="ChEBI" id="CHEBI:29105"/>
    </ligand>
</feature>
<accession>A0A9P0KES4</accession>
<evidence type="ECO:0000256" key="5">
    <source>
        <dbReference type="ARBA" id="ARBA00022833"/>
    </source>
</evidence>
<dbReference type="Pfam" id="PF13912">
    <property type="entry name" value="zf-C2H2_6"/>
    <property type="match status" value="1"/>
</dbReference>
<evidence type="ECO:0000259" key="11">
    <source>
        <dbReference type="PROSITE" id="PS50157"/>
    </source>
</evidence>
<comment type="subcellular location">
    <subcellularLocation>
        <location evidence="1">Nucleus</location>
    </subcellularLocation>
</comment>
<evidence type="ECO:0000313" key="13">
    <source>
        <dbReference type="EMBL" id="CAH1974078.1"/>
    </source>
</evidence>
<evidence type="ECO:0000256" key="10">
    <source>
        <dbReference type="SAM" id="MobiDB-lite"/>
    </source>
</evidence>
<feature type="domain" description="C2H2-type" evidence="11">
    <location>
        <begin position="379"/>
        <end position="407"/>
    </location>
</feature>
<dbReference type="AlphaFoldDB" id="A0A9P0KES4"/>
<dbReference type="InterPro" id="IPR012934">
    <property type="entry name" value="Znf_AD"/>
</dbReference>
<feature type="domain" description="ZAD" evidence="12">
    <location>
        <begin position="9"/>
        <end position="79"/>
    </location>
</feature>
<keyword evidence="4 8" id="KW-0863">Zinc-finger</keyword>
<dbReference type="PROSITE" id="PS50157">
    <property type="entry name" value="ZINC_FINGER_C2H2_2"/>
    <property type="match status" value="6"/>
</dbReference>
<feature type="binding site" evidence="9">
    <location>
        <position position="11"/>
    </location>
    <ligand>
        <name>Zn(2+)</name>
        <dbReference type="ChEBI" id="CHEBI:29105"/>
    </ligand>
</feature>
<dbReference type="GO" id="GO:0008270">
    <property type="term" value="F:zinc ion binding"/>
    <property type="evidence" value="ECO:0007669"/>
    <property type="project" value="UniProtKB-UniRule"/>
</dbReference>
<evidence type="ECO:0000313" key="14">
    <source>
        <dbReference type="Proteomes" id="UP001152888"/>
    </source>
</evidence>
<dbReference type="OrthoDB" id="8823111at2759"/>
<evidence type="ECO:0000256" key="2">
    <source>
        <dbReference type="ARBA" id="ARBA00022723"/>
    </source>
</evidence>
<dbReference type="Gene3D" id="3.30.160.60">
    <property type="entry name" value="Classic Zinc Finger"/>
    <property type="match status" value="6"/>
</dbReference>
<comment type="caution">
    <text evidence="13">The sequence shown here is derived from an EMBL/GenBank/DDBJ whole genome shotgun (WGS) entry which is preliminary data.</text>
</comment>
<dbReference type="GO" id="GO:0000978">
    <property type="term" value="F:RNA polymerase II cis-regulatory region sequence-specific DNA binding"/>
    <property type="evidence" value="ECO:0007669"/>
    <property type="project" value="TreeGrafter"/>
</dbReference>
<feature type="domain" description="C2H2-type" evidence="11">
    <location>
        <begin position="408"/>
        <end position="436"/>
    </location>
</feature>
<feature type="compositionally biased region" description="Basic and acidic residues" evidence="10">
    <location>
        <begin position="136"/>
        <end position="148"/>
    </location>
</feature>
<dbReference type="Pfam" id="PF00096">
    <property type="entry name" value="zf-C2H2"/>
    <property type="match status" value="4"/>
</dbReference>
<evidence type="ECO:0000256" key="3">
    <source>
        <dbReference type="ARBA" id="ARBA00022737"/>
    </source>
</evidence>
<gene>
    <name evidence="13" type="ORF">ACAOBT_LOCUS10887</name>
</gene>
<protein>
    <submittedName>
        <fullName evidence="13">Uncharacterized protein</fullName>
    </submittedName>
</protein>
<evidence type="ECO:0000256" key="6">
    <source>
        <dbReference type="ARBA" id="ARBA00023125"/>
    </source>
</evidence>
<dbReference type="GO" id="GO:0003700">
    <property type="term" value="F:DNA-binding transcription factor activity"/>
    <property type="evidence" value="ECO:0007669"/>
    <property type="project" value="TreeGrafter"/>
</dbReference>
<keyword evidence="3" id="KW-0677">Repeat</keyword>
<sequence length="519" mass="59667">MNLQSYPHKLCRLCLTPSPVQRPLANTDECMMLEALTGIEVTKEDTIPQKACIKCLLNLKLAFQIQQKFLHSYKWLTEHLSEMGDTKPDITSTLCMSKGISKEADVDIANKSEDGPTNEKDVCDVKVEDESSCEADPSKNEQLEKTEGVVDSANEAISREPTSMDTTDETQHANVPEIVISENARKASDVPSFLDTISLGKCVICGLKDATTKHVRGHYDLRYKCEYCYVFLGNIKEYGKHMADNHKQMDMVCPSCGLSFRYACLYNLHRANAHVNPKNRLRNRRVTADEVNDIEKHKVHDCKECGKCFFTEAKFLTHIKIHQRVKCPICEREVGRQNYYTHYKMHSASQLVCHLCGAVVKNISSFRGHLYYTHSQRSLPCEHCGKVFKKKYALTLHTKKEHTGERNHVCEVCGKRFVTGHRLNKHTEMKHLKLRKHVCRFCNKALSSKHALKTHERQHTNDNPYKCEVCGEGFRQNVSLRWHRKSKHNIVEEKKVECKECGKMFETEWAVKSHARVHM</sequence>
<keyword evidence="2 9" id="KW-0479">Metal-binding</keyword>
<dbReference type="GO" id="GO:0005634">
    <property type="term" value="C:nucleus"/>
    <property type="evidence" value="ECO:0007669"/>
    <property type="project" value="UniProtKB-SubCell"/>
</dbReference>
<dbReference type="SMART" id="SM00355">
    <property type="entry name" value="ZnF_C2H2"/>
    <property type="match status" value="10"/>
</dbReference>
<evidence type="ECO:0000259" key="12">
    <source>
        <dbReference type="PROSITE" id="PS51915"/>
    </source>
</evidence>
<dbReference type="InterPro" id="IPR013087">
    <property type="entry name" value="Znf_C2H2_type"/>
</dbReference>
<dbReference type="PROSITE" id="PS51915">
    <property type="entry name" value="ZAD"/>
    <property type="match status" value="1"/>
</dbReference>
<dbReference type="SMART" id="SM00868">
    <property type="entry name" value="zf-AD"/>
    <property type="match status" value="1"/>
</dbReference>
<evidence type="ECO:0000256" key="1">
    <source>
        <dbReference type="ARBA" id="ARBA00004123"/>
    </source>
</evidence>
<dbReference type="InterPro" id="IPR050589">
    <property type="entry name" value="Ikaros_C2H2-ZF"/>
</dbReference>
<feature type="domain" description="C2H2-type" evidence="11">
    <location>
        <begin position="300"/>
        <end position="327"/>
    </location>
</feature>
<feature type="region of interest" description="Disordered" evidence="10">
    <location>
        <begin position="130"/>
        <end position="152"/>
    </location>
</feature>
<feature type="binding site" evidence="9">
    <location>
        <position position="14"/>
    </location>
    <ligand>
        <name>Zn(2+)</name>
        <dbReference type="ChEBI" id="CHEBI:29105"/>
    </ligand>
</feature>
<evidence type="ECO:0000256" key="4">
    <source>
        <dbReference type="ARBA" id="ARBA00022771"/>
    </source>
</evidence>
<dbReference type="Pfam" id="PF07776">
    <property type="entry name" value="zf-AD"/>
    <property type="match status" value="1"/>
</dbReference>
<organism evidence="13 14">
    <name type="scientific">Acanthoscelides obtectus</name>
    <name type="common">Bean weevil</name>
    <name type="synonym">Bruchus obtectus</name>
    <dbReference type="NCBI Taxonomy" id="200917"/>
    <lineage>
        <taxon>Eukaryota</taxon>
        <taxon>Metazoa</taxon>
        <taxon>Ecdysozoa</taxon>
        <taxon>Arthropoda</taxon>
        <taxon>Hexapoda</taxon>
        <taxon>Insecta</taxon>
        <taxon>Pterygota</taxon>
        <taxon>Neoptera</taxon>
        <taxon>Endopterygota</taxon>
        <taxon>Coleoptera</taxon>
        <taxon>Polyphaga</taxon>
        <taxon>Cucujiformia</taxon>
        <taxon>Chrysomeloidea</taxon>
        <taxon>Chrysomelidae</taxon>
        <taxon>Bruchinae</taxon>
        <taxon>Bruchini</taxon>
        <taxon>Acanthoscelides</taxon>
    </lineage>
</organism>
<feature type="domain" description="C2H2-type" evidence="11">
    <location>
        <begin position="437"/>
        <end position="464"/>
    </location>
</feature>
<proteinExistence type="predicted"/>
<evidence type="ECO:0000256" key="9">
    <source>
        <dbReference type="PROSITE-ProRule" id="PRU01263"/>
    </source>
</evidence>
<evidence type="ECO:0000256" key="7">
    <source>
        <dbReference type="ARBA" id="ARBA00023242"/>
    </source>
</evidence>
<name>A0A9P0KES4_ACAOB</name>
<dbReference type="PROSITE" id="PS00028">
    <property type="entry name" value="ZINC_FINGER_C2H2_1"/>
    <property type="match status" value="6"/>
</dbReference>
<feature type="domain" description="C2H2-type" evidence="11">
    <location>
        <begin position="465"/>
        <end position="493"/>
    </location>
</feature>
<keyword evidence="7" id="KW-0539">Nucleus</keyword>